<accession>A0A1U8B9L2</accession>
<reference evidence="3" key="1">
    <citation type="submission" date="2025-08" db="UniProtKB">
        <authorList>
            <consortium name="RefSeq"/>
        </authorList>
    </citation>
    <scope>IDENTIFICATION</scope>
</reference>
<protein>
    <submittedName>
        <fullName evidence="3">F-box protein CPR30-like</fullName>
    </submittedName>
</protein>
<keyword evidence="2" id="KW-1185">Reference proteome</keyword>
<gene>
    <name evidence="3" type="primary">LOC104612226</name>
</gene>
<dbReference type="OMA" id="EFREIPM"/>
<dbReference type="RefSeq" id="XP_010277876.1">
    <property type="nucleotide sequence ID" value="XM_010279574.1"/>
</dbReference>
<dbReference type="InterPro" id="IPR050796">
    <property type="entry name" value="SCF_F-box_component"/>
</dbReference>
<dbReference type="InParanoid" id="A0A1U8B9L2"/>
<dbReference type="Pfam" id="PF08268">
    <property type="entry name" value="FBA_3"/>
    <property type="match status" value="1"/>
</dbReference>
<organism evidence="2 3">
    <name type="scientific">Nelumbo nucifera</name>
    <name type="common">Sacred lotus</name>
    <dbReference type="NCBI Taxonomy" id="4432"/>
    <lineage>
        <taxon>Eukaryota</taxon>
        <taxon>Viridiplantae</taxon>
        <taxon>Streptophyta</taxon>
        <taxon>Embryophyta</taxon>
        <taxon>Tracheophyta</taxon>
        <taxon>Spermatophyta</taxon>
        <taxon>Magnoliopsida</taxon>
        <taxon>Proteales</taxon>
        <taxon>Nelumbonaceae</taxon>
        <taxon>Nelumbo</taxon>
    </lineage>
</organism>
<feature type="domain" description="F-box associated beta-propeller type 3" evidence="1">
    <location>
        <begin position="4"/>
        <end position="157"/>
    </location>
</feature>
<evidence type="ECO:0000313" key="2">
    <source>
        <dbReference type="Proteomes" id="UP000189703"/>
    </source>
</evidence>
<dbReference type="NCBIfam" id="TIGR01640">
    <property type="entry name" value="F_box_assoc_1"/>
    <property type="match status" value="1"/>
</dbReference>
<dbReference type="InterPro" id="IPR017451">
    <property type="entry name" value="F-box-assoc_interact_dom"/>
</dbReference>
<dbReference type="Proteomes" id="UP000189703">
    <property type="component" value="Unplaced"/>
</dbReference>
<dbReference type="AlphaFoldDB" id="A0A1U8B9L2"/>
<dbReference type="InterPro" id="IPR013187">
    <property type="entry name" value="F-box-assoc_dom_typ3"/>
</dbReference>
<dbReference type="PANTHER" id="PTHR31672">
    <property type="entry name" value="BNACNNG10540D PROTEIN"/>
    <property type="match status" value="1"/>
</dbReference>
<dbReference type="OrthoDB" id="1747591at2759"/>
<dbReference type="KEGG" id="nnu:104612226"/>
<name>A0A1U8B9L2_NELNU</name>
<dbReference type="GeneID" id="104612226"/>
<evidence type="ECO:0000259" key="1">
    <source>
        <dbReference type="Pfam" id="PF08268"/>
    </source>
</evidence>
<evidence type="ECO:0000313" key="3">
    <source>
        <dbReference type="RefSeq" id="XP_010277876.1"/>
    </source>
</evidence>
<proteinExistence type="predicted"/>
<dbReference type="PANTHER" id="PTHR31672:SF10">
    <property type="entry name" value="F-BOX DOMAIN-CONTAINING PROTEIN"/>
    <property type="match status" value="1"/>
</dbReference>
<sequence length="182" mass="21471">MGTDSWRDLEPIPWYFSNEIPWETRANGTLYWIASREPERHDLIVSFAVEDEEFREIPMPNTSSEEEFPIAFKDVGIVRGRLSYIERLPDNFIEVWVMEDCGIKDSWVKLFRTKFDVDLRYSTPFLFSKDGGIVLMEEYSKKFIFYDPKRNVVRELRAFLEAEDGISGLQYDREVTKNGSGR</sequence>